<proteinExistence type="predicted"/>
<keyword evidence="3" id="KW-1185">Reference proteome</keyword>
<name>A0A3G2E688_9BURK</name>
<feature type="region of interest" description="Disordered" evidence="1">
    <location>
        <begin position="1"/>
        <end position="23"/>
    </location>
</feature>
<dbReference type="Pfam" id="PF07661">
    <property type="entry name" value="MORN_2"/>
    <property type="match status" value="5"/>
</dbReference>
<evidence type="ECO:0000313" key="3">
    <source>
        <dbReference type="Proteomes" id="UP000279594"/>
    </source>
</evidence>
<dbReference type="Proteomes" id="UP000279594">
    <property type="component" value="Chromosome"/>
</dbReference>
<dbReference type="AlphaFoldDB" id="A0A3G2E688"/>
<gene>
    <name evidence="2" type="ORF">D9M09_06715</name>
</gene>
<dbReference type="Gene3D" id="3.90.930.1">
    <property type="match status" value="1"/>
</dbReference>
<dbReference type="Gene3D" id="2.20.110.10">
    <property type="entry name" value="Histone H3 K4-specific methyltransferase SET7/9 N-terminal domain"/>
    <property type="match status" value="2"/>
</dbReference>
<organism evidence="2 3">
    <name type="scientific">Janthinobacterium agaricidamnosum</name>
    <dbReference type="NCBI Taxonomy" id="55508"/>
    <lineage>
        <taxon>Bacteria</taxon>
        <taxon>Pseudomonadati</taxon>
        <taxon>Pseudomonadota</taxon>
        <taxon>Betaproteobacteria</taxon>
        <taxon>Burkholderiales</taxon>
        <taxon>Oxalobacteraceae</taxon>
        <taxon>Janthinobacterium</taxon>
    </lineage>
</organism>
<dbReference type="InterPro" id="IPR011652">
    <property type="entry name" value="MORN_2"/>
</dbReference>
<reference evidence="2 3" key="1">
    <citation type="submission" date="2018-10" db="EMBL/GenBank/DDBJ databases">
        <title>Effects of UV and annual dynamics of microbial communities in freshwater RAS systems.</title>
        <authorList>
            <person name="Bekkelund A.K."/>
            <person name="Hansen B.R."/>
            <person name="Stokken H."/>
            <person name="Eriksen B.F."/>
            <person name="Kashulin N.A."/>
        </authorList>
    </citation>
    <scope>NUCLEOTIDE SEQUENCE [LARGE SCALE GENOMIC DNA]</scope>
    <source>
        <strain evidence="2 3">BHSEK</strain>
    </source>
</reference>
<evidence type="ECO:0000313" key="2">
    <source>
        <dbReference type="EMBL" id="AYM75527.1"/>
    </source>
</evidence>
<evidence type="ECO:0000256" key="1">
    <source>
        <dbReference type="SAM" id="MobiDB-lite"/>
    </source>
</evidence>
<accession>A0A3G2E688</accession>
<sequence length="427" mass="48412">MARLPRQRMSPDRGRTSRSGPGFLLLGRQSCPWRTALAFMIVAAKQHEQWSNMKNHKTMRWLLAAALGMGAALPLAAQEQPEGQMPTPTLQEEDHTMYLDENFMPSNQRRAVYALRTPPVRDESLGAWHVRLEFPDTPGVLAFETYATDLDLSQIRFVRFRKYYHENGQLLRETYFNAQGEELLGGCVYFENGQIQQKVTPLPNGRDSISETYHKNGQLMSRTLYHGDEMADGEHVSYGANGAVSNRSYRRNGQMDGVEESFYPDGKLFRRGRHVDGQREGEFVMLAEDGKVLARTVWVHGQPDGWSFESHGNGVVSNKTLYRKGAVLSLQTWGPNGQPKFAWQKDAQGRDHGDTTDWHANGVRASVTPFVEGQRHGLLQTWYSDGSLRQIVPYEHGKKHGIERQWDKAGKLVLEQTWQDGQPVAAQ</sequence>
<dbReference type="EMBL" id="CP033019">
    <property type="protein sequence ID" value="AYM75527.1"/>
    <property type="molecule type" value="Genomic_DNA"/>
</dbReference>
<protein>
    <submittedName>
        <fullName evidence="2">Toxin-antitoxin system YwqK family antitoxin</fullName>
    </submittedName>
</protein>
<dbReference type="SUPFAM" id="SSF82185">
    <property type="entry name" value="Histone H3 K4-specific methyltransferase SET7/9 N-terminal domain"/>
    <property type="match status" value="2"/>
</dbReference>